<organism evidence="2 3">
    <name type="scientific">Clostridium paridis</name>
    <dbReference type="NCBI Taxonomy" id="2803863"/>
    <lineage>
        <taxon>Bacteria</taxon>
        <taxon>Bacillati</taxon>
        <taxon>Bacillota</taxon>
        <taxon>Clostridia</taxon>
        <taxon>Eubacteriales</taxon>
        <taxon>Clostridiaceae</taxon>
        <taxon>Clostridium</taxon>
    </lineage>
</organism>
<dbReference type="RefSeq" id="WP_202767812.1">
    <property type="nucleotide sequence ID" value="NZ_JAESWA010000022.1"/>
</dbReference>
<name>A0A937K3J2_9CLOT</name>
<evidence type="ECO:0000313" key="2">
    <source>
        <dbReference type="EMBL" id="MBL4932456.1"/>
    </source>
</evidence>
<dbReference type="GO" id="GO:0016810">
    <property type="term" value="F:hydrolase activity, acting on carbon-nitrogen (but not peptide) bonds"/>
    <property type="evidence" value="ECO:0007669"/>
    <property type="project" value="InterPro"/>
</dbReference>
<dbReference type="EMBL" id="JAESWA010000022">
    <property type="protein sequence ID" value="MBL4932456.1"/>
    <property type="molecule type" value="Genomic_DNA"/>
</dbReference>
<accession>A0A937K3J2</accession>
<dbReference type="GO" id="GO:0005975">
    <property type="term" value="P:carbohydrate metabolic process"/>
    <property type="evidence" value="ECO:0007669"/>
    <property type="project" value="InterPro"/>
</dbReference>
<comment type="caution">
    <text evidence="2">The sequence shown here is derived from an EMBL/GenBank/DDBJ whole genome shotgun (WGS) entry which is preliminary data.</text>
</comment>
<keyword evidence="3" id="KW-1185">Reference proteome</keyword>
<dbReference type="AlphaFoldDB" id="A0A937K3J2"/>
<dbReference type="InterPro" id="IPR011330">
    <property type="entry name" value="Glyco_hydro/deAcase_b/a-brl"/>
</dbReference>
<dbReference type="CDD" id="cd10944">
    <property type="entry name" value="CE4_SmPgdA_like"/>
    <property type="match status" value="1"/>
</dbReference>
<dbReference type="PANTHER" id="PTHR10587:SF125">
    <property type="entry name" value="POLYSACCHARIDE DEACETYLASE YHEN-RELATED"/>
    <property type="match status" value="1"/>
</dbReference>
<dbReference type="SUPFAM" id="SSF88713">
    <property type="entry name" value="Glycoside hydrolase/deacetylase"/>
    <property type="match status" value="1"/>
</dbReference>
<feature type="domain" description="NodB homology" evidence="1">
    <location>
        <begin position="31"/>
        <end position="217"/>
    </location>
</feature>
<dbReference type="InterPro" id="IPR050248">
    <property type="entry name" value="Polysacc_deacetylase_ArnD"/>
</dbReference>
<evidence type="ECO:0000259" key="1">
    <source>
        <dbReference type="PROSITE" id="PS51677"/>
    </source>
</evidence>
<reference evidence="2" key="1">
    <citation type="submission" date="2021-01" db="EMBL/GenBank/DDBJ databases">
        <title>Genome public.</title>
        <authorList>
            <person name="Liu C."/>
            <person name="Sun Q."/>
        </authorList>
    </citation>
    <scope>NUCLEOTIDE SEQUENCE</scope>
    <source>
        <strain evidence="2">YIM B02565</strain>
    </source>
</reference>
<protein>
    <submittedName>
        <fullName evidence="2">Polysaccharide deacetylase</fullName>
    </submittedName>
</protein>
<dbReference type="PANTHER" id="PTHR10587">
    <property type="entry name" value="GLYCOSYL TRANSFERASE-RELATED"/>
    <property type="match status" value="1"/>
</dbReference>
<gene>
    <name evidence="2" type="ORF">JK634_11605</name>
</gene>
<dbReference type="Pfam" id="PF01522">
    <property type="entry name" value="Polysacc_deac_1"/>
    <property type="match status" value="1"/>
</dbReference>
<dbReference type="InterPro" id="IPR002509">
    <property type="entry name" value="NODB_dom"/>
</dbReference>
<proteinExistence type="predicted"/>
<dbReference type="Gene3D" id="3.20.20.370">
    <property type="entry name" value="Glycoside hydrolase/deacetylase"/>
    <property type="match status" value="1"/>
</dbReference>
<dbReference type="PROSITE" id="PS51677">
    <property type="entry name" value="NODB"/>
    <property type="match status" value="1"/>
</dbReference>
<evidence type="ECO:0000313" key="3">
    <source>
        <dbReference type="Proteomes" id="UP000623681"/>
    </source>
</evidence>
<dbReference type="Proteomes" id="UP000623681">
    <property type="component" value="Unassembled WGS sequence"/>
</dbReference>
<sequence length="233" mass="27134">MTKSKFTFFITLFLLFTLTFIPCYGMESEEKVIYITFDDGPTKVSNKVLDVLDEYGVKATFFLIGEQIQRNRDVVFRMYENGHSIGLHSYTHSRNKLYSSRSSFLDEMKKTQKELEELTGYKSTILRFPFGCNNNMYKIDNKMVDMLHSEGLKIFDWNVDSKDGAIQGLSSYDILKNSKSDKNRIILLLHCSNNNKNTVKALPSIIKYYKEKGYTFKTIDTNTDEQFRVIKKS</sequence>